<keyword evidence="2" id="KW-1133">Transmembrane helix</keyword>
<evidence type="ECO:0000256" key="2">
    <source>
        <dbReference type="SAM" id="Phobius"/>
    </source>
</evidence>
<evidence type="ECO:0000313" key="4">
    <source>
        <dbReference type="Proteomes" id="UP001396334"/>
    </source>
</evidence>
<name>A0ABR2Q1X9_9ROSI</name>
<keyword evidence="2" id="KW-0472">Membrane</keyword>
<sequence length="375" mass="40539">MAGVLDDGEFWLLPRLLADDDLFVDKGEVNDTPPNDLFPYELPSDLSSPVESVVGSTETDSDEEDYLVGLTRQMARYTLEDDFGGNDTTAFASKNSKSSSPESTLCAFRSSHGSSNCQSRVSSSPGTWALLFSAAEEAATVRMKKEAHGGFNNKGLIGRPAKKPSPNQPPSGSYPHQSLSLKATQFQQVKQSQLMRQQHNPQVWRGKKQQHQQHVALQNSANRPSGLFPSACTPLQQQPKPKKGSGMGAVFLDNPTGKRECVGTGVFLPRRVGTAETRKKQAARSTILLPVRVVQALNLNLVEINAQPHLRSRFNVGVTTDGGKRNTRGNHISGAGGNFVVSGGQGSSQQLFVVLYAAGFGIIISFAFLLKLESQ</sequence>
<dbReference type="EMBL" id="JBBPBN010000047">
    <property type="protein sequence ID" value="KAK8994674.1"/>
    <property type="molecule type" value="Genomic_DNA"/>
</dbReference>
<feature type="transmembrane region" description="Helical" evidence="2">
    <location>
        <begin position="351"/>
        <end position="370"/>
    </location>
</feature>
<organism evidence="3 4">
    <name type="scientific">Hibiscus sabdariffa</name>
    <name type="common">roselle</name>
    <dbReference type="NCBI Taxonomy" id="183260"/>
    <lineage>
        <taxon>Eukaryota</taxon>
        <taxon>Viridiplantae</taxon>
        <taxon>Streptophyta</taxon>
        <taxon>Embryophyta</taxon>
        <taxon>Tracheophyta</taxon>
        <taxon>Spermatophyta</taxon>
        <taxon>Magnoliopsida</taxon>
        <taxon>eudicotyledons</taxon>
        <taxon>Gunneridae</taxon>
        <taxon>Pentapetalae</taxon>
        <taxon>rosids</taxon>
        <taxon>malvids</taxon>
        <taxon>Malvales</taxon>
        <taxon>Malvaceae</taxon>
        <taxon>Malvoideae</taxon>
        <taxon>Hibiscus</taxon>
    </lineage>
</organism>
<dbReference type="PANTHER" id="PTHR33356:SF5">
    <property type="entry name" value="TIP41-LIKE PROTEIN"/>
    <property type="match status" value="1"/>
</dbReference>
<evidence type="ECO:0000256" key="1">
    <source>
        <dbReference type="SAM" id="MobiDB-lite"/>
    </source>
</evidence>
<dbReference type="Proteomes" id="UP001396334">
    <property type="component" value="Unassembled WGS sequence"/>
</dbReference>
<keyword evidence="4" id="KW-1185">Reference proteome</keyword>
<keyword evidence="2" id="KW-0812">Transmembrane</keyword>
<reference evidence="3 4" key="1">
    <citation type="journal article" date="2024" name="G3 (Bethesda)">
        <title>Genome assembly of Hibiscus sabdariffa L. provides insights into metabolisms of medicinal natural products.</title>
        <authorList>
            <person name="Kim T."/>
        </authorList>
    </citation>
    <scope>NUCLEOTIDE SEQUENCE [LARGE SCALE GENOMIC DNA]</scope>
    <source>
        <strain evidence="3">TK-2024</strain>
        <tissue evidence="3">Old leaves</tissue>
    </source>
</reference>
<accession>A0ABR2Q1X9</accession>
<evidence type="ECO:0000313" key="3">
    <source>
        <dbReference type="EMBL" id="KAK8994674.1"/>
    </source>
</evidence>
<feature type="region of interest" description="Disordered" evidence="1">
    <location>
        <begin position="221"/>
        <end position="246"/>
    </location>
</feature>
<gene>
    <name evidence="3" type="ORF">V6N11_045748</name>
</gene>
<proteinExistence type="predicted"/>
<comment type="caution">
    <text evidence="3">The sequence shown here is derived from an EMBL/GenBank/DDBJ whole genome shotgun (WGS) entry which is preliminary data.</text>
</comment>
<dbReference type="PANTHER" id="PTHR33356">
    <property type="entry name" value="TIP41-LIKE PROTEIN"/>
    <property type="match status" value="1"/>
</dbReference>
<protein>
    <submittedName>
        <fullName evidence="3">Uncharacterized protein</fullName>
    </submittedName>
</protein>
<feature type="region of interest" description="Disordered" evidence="1">
    <location>
        <begin position="147"/>
        <end position="177"/>
    </location>
</feature>